<proteinExistence type="predicted"/>
<dbReference type="Proteomes" id="UP000231279">
    <property type="component" value="Unassembled WGS sequence"/>
</dbReference>
<keyword evidence="2" id="KW-1185">Reference proteome</keyword>
<dbReference type="OrthoDB" id="1677478at2759"/>
<comment type="caution">
    <text evidence="1">The sequence shown here is derived from an EMBL/GenBank/DDBJ whole genome shotgun (WGS) entry which is preliminary data.</text>
</comment>
<accession>A0A2G9HJQ2</accession>
<sequence>MEKSRSYPNYSSEFGFKNRRNPYAFNGPSTSTDPEMKRKKRVAAYNMFTKEAKVKESVKESFKWIKTKFSDIRHS</sequence>
<protein>
    <submittedName>
        <fullName evidence="1">Uncharacterized protein</fullName>
    </submittedName>
</protein>
<dbReference type="PANTHER" id="PTHR33193:SF7">
    <property type="entry name" value="OS06G0686600 PROTEIN"/>
    <property type="match status" value="1"/>
</dbReference>
<dbReference type="AlphaFoldDB" id="A0A2G9HJQ2"/>
<organism evidence="1 2">
    <name type="scientific">Handroanthus impetiginosus</name>
    <dbReference type="NCBI Taxonomy" id="429701"/>
    <lineage>
        <taxon>Eukaryota</taxon>
        <taxon>Viridiplantae</taxon>
        <taxon>Streptophyta</taxon>
        <taxon>Embryophyta</taxon>
        <taxon>Tracheophyta</taxon>
        <taxon>Spermatophyta</taxon>
        <taxon>Magnoliopsida</taxon>
        <taxon>eudicotyledons</taxon>
        <taxon>Gunneridae</taxon>
        <taxon>Pentapetalae</taxon>
        <taxon>asterids</taxon>
        <taxon>lamiids</taxon>
        <taxon>Lamiales</taxon>
        <taxon>Bignoniaceae</taxon>
        <taxon>Crescentiina</taxon>
        <taxon>Tabebuia alliance</taxon>
        <taxon>Handroanthus</taxon>
    </lineage>
</organism>
<gene>
    <name evidence="1" type="ORF">CDL12_09576</name>
</gene>
<dbReference type="PANTHER" id="PTHR33193">
    <property type="entry name" value="DOMAIN PROTEIN, PUTATIVE (DUF3511)-RELATED"/>
    <property type="match status" value="1"/>
</dbReference>
<dbReference type="STRING" id="429701.A0A2G9HJQ2"/>
<name>A0A2G9HJQ2_9LAMI</name>
<evidence type="ECO:0000313" key="2">
    <source>
        <dbReference type="Proteomes" id="UP000231279"/>
    </source>
</evidence>
<dbReference type="InterPro" id="IPR021899">
    <property type="entry name" value="DUF3511"/>
</dbReference>
<dbReference type="Pfam" id="PF12023">
    <property type="entry name" value="DUF3511"/>
    <property type="match status" value="1"/>
</dbReference>
<reference evidence="2" key="1">
    <citation type="journal article" date="2018" name="Gigascience">
        <title>Genome assembly of the Pink Ipe (Handroanthus impetiginosus, Bignoniaceae), a highly valued, ecologically keystone Neotropical timber forest tree.</title>
        <authorList>
            <person name="Silva-Junior O.B."/>
            <person name="Grattapaglia D."/>
            <person name="Novaes E."/>
            <person name="Collevatti R.G."/>
        </authorList>
    </citation>
    <scope>NUCLEOTIDE SEQUENCE [LARGE SCALE GENOMIC DNA]</scope>
    <source>
        <strain evidence="2">cv. UFG-1</strain>
    </source>
</reference>
<dbReference type="EMBL" id="NKXS01001611">
    <property type="protein sequence ID" value="PIN17756.1"/>
    <property type="molecule type" value="Genomic_DNA"/>
</dbReference>
<evidence type="ECO:0000313" key="1">
    <source>
        <dbReference type="EMBL" id="PIN17756.1"/>
    </source>
</evidence>